<protein>
    <recommendedName>
        <fullName evidence="3">beta-N-acetylhexosaminidase</fullName>
        <ecNumber evidence="3">3.2.1.52</ecNumber>
    </recommendedName>
</protein>
<dbReference type="EMBL" id="JADIMC010000115">
    <property type="protein sequence ID" value="MBO8477236.1"/>
    <property type="molecule type" value="Genomic_DNA"/>
</dbReference>
<feature type="domain" description="Beta-hexosaminidase bacterial type N-terminal" evidence="9">
    <location>
        <begin position="181"/>
        <end position="305"/>
    </location>
</feature>
<keyword evidence="5" id="KW-0326">Glycosidase</keyword>
<evidence type="ECO:0000259" key="8">
    <source>
        <dbReference type="Pfam" id="PF00728"/>
    </source>
</evidence>
<reference evidence="11" key="1">
    <citation type="submission" date="2020-10" db="EMBL/GenBank/DDBJ databases">
        <authorList>
            <person name="Gilroy R."/>
        </authorList>
    </citation>
    <scope>NUCLEOTIDE SEQUENCE</scope>
    <source>
        <strain evidence="11">6919</strain>
    </source>
</reference>
<feature type="domain" description="Glycoside hydrolase family 20 catalytic" evidence="8">
    <location>
        <begin position="308"/>
        <end position="720"/>
    </location>
</feature>
<sequence length="820" mass="92102">MKRLIFALFVLAAAVSARAGAGVAPVSLDWELLETEMAGTYNNMFVLKNVSDGDLGADWSIYFNMFPRTIITADDCPVVFSEVQTGYYKMTPKYGFKLGKGKSLKIEFAIKGRFPGVSYAPDGGHFAYATDSVARPLTIVRALINPAYVPKTDIYPTAERVYALNSRVNPVDVAVPFNPFEILPGLKVVDDLDGYSRIGGKFSVSAPGWLERELAYASEKLQERGLFADGKAAASLALSLISRADVKKAEGKNNDEYYEISIDGENWEVKGVTADAVLNGVKSVMKILDHNYGSPSLPNVEICDWPDFHYRGMMFDIVRNYTGLDAVKKVIDRISAYKLNVLQLHFADDEGWRLEIPGLPELTEVGSRRGMTATEESYMCQFYAGNGNPDDLSTTSNGYITRNEFIELLKYAYARGVRIVPEVETPGHARAAIVSMKARYKKYEKDDYDEAERYRLWDWNDTSRYTSAQGYHDNVLNPAQEGTYRFLEKVVDEILLMYEEAGVEMPFFHAGGDEVPKNPWTGSPDVRKLMEEKGFKTTHDVHEYFVVRMADIVSAKGIKVGGWQESAMGHDEATDKFLRDKFAGINSWNTIPDWGDDSIPYSIANNGYKVILSNVGNFYLDMAYNANPEEPGLSWGGYVDEYRSWEGRPYDIYHSTSLTLDGKPLGADVAEGKPVLNEESKKNIIGIQAQMFGETIRNFGMVELYMFPKIFGVVERAWNATVDDEKMELIRYNRLIGTSELPYLQRCNINFHLGMPGIRRSDDMIFMNSPYPEAEIRYTTDGKEPDSGSKLWKGPVKASGKVIKAKLFYLGKESKTVELR</sequence>
<dbReference type="PANTHER" id="PTHR22600">
    <property type="entry name" value="BETA-HEXOSAMINIDASE"/>
    <property type="match status" value="1"/>
</dbReference>
<dbReference type="InterPro" id="IPR015882">
    <property type="entry name" value="HEX_bac_N"/>
</dbReference>
<evidence type="ECO:0000256" key="5">
    <source>
        <dbReference type="ARBA" id="ARBA00023295"/>
    </source>
</evidence>
<evidence type="ECO:0000256" key="7">
    <source>
        <dbReference type="SAM" id="SignalP"/>
    </source>
</evidence>
<dbReference type="Pfam" id="PF13290">
    <property type="entry name" value="CHB_HEX_C_1"/>
    <property type="match status" value="1"/>
</dbReference>
<dbReference type="GO" id="GO:0016020">
    <property type="term" value="C:membrane"/>
    <property type="evidence" value="ECO:0007669"/>
    <property type="project" value="TreeGrafter"/>
</dbReference>
<dbReference type="SUPFAM" id="SSF51445">
    <property type="entry name" value="(Trans)glycosidases"/>
    <property type="match status" value="1"/>
</dbReference>
<dbReference type="EC" id="3.2.1.52" evidence="3"/>
<dbReference type="AlphaFoldDB" id="A0A9D9ISX7"/>
<reference evidence="11" key="2">
    <citation type="journal article" date="2021" name="PeerJ">
        <title>Extensive microbial diversity within the chicken gut microbiome revealed by metagenomics and culture.</title>
        <authorList>
            <person name="Gilroy R."/>
            <person name="Ravi A."/>
            <person name="Getino M."/>
            <person name="Pursley I."/>
            <person name="Horton D.L."/>
            <person name="Alikhan N.F."/>
            <person name="Baker D."/>
            <person name="Gharbi K."/>
            <person name="Hall N."/>
            <person name="Watson M."/>
            <person name="Adriaenssens E.M."/>
            <person name="Foster-Nyarko E."/>
            <person name="Jarju S."/>
            <person name="Secka A."/>
            <person name="Antonio M."/>
            <person name="Oren A."/>
            <person name="Chaudhuri R.R."/>
            <person name="La Ragione R."/>
            <person name="Hildebrand F."/>
            <person name="Pallen M.J."/>
        </authorList>
    </citation>
    <scope>NUCLEOTIDE SEQUENCE</scope>
    <source>
        <strain evidence="11">6919</strain>
    </source>
</reference>
<dbReference type="GO" id="GO:0004563">
    <property type="term" value="F:beta-N-acetylhexosaminidase activity"/>
    <property type="evidence" value="ECO:0007669"/>
    <property type="project" value="UniProtKB-EC"/>
</dbReference>
<dbReference type="InterPro" id="IPR029018">
    <property type="entry name" value="Hex-like_dom2"/>
</dbReference>
<feature type="domain" description="GH29D-like beta-sandwich" evidence="10">
    <location>
        <begin position="762"/>
        <end position="816"/>
    </location>
</feature>
<evidence type="ECO:0000256" key="3">
    <source>
        <dbReference type="ARBA" id="ARBA00012663"/>
    </source>
</evidence>
<evidence type="ECO:0000259" key="9">
    <source>
        <dbReference type="Pfam" id="PF02838"/>
    </source>
</evidence>
<evidence type="ECO:0000313" key="12">
    <source>
        <dbReference type="Proteomes" id="UP000823598"/>
    </source>
</evidence>
<evidence type="ECO:0000256" key="1">
    <source>
        <dbReference type="ARBA" id="ARBA00001231"/>
    </source>
</evidence>
<organism evidence="11 12">
    <name type="scientific">Candidatus Limisoma faecipullorum</name>
    <dbReference type="NCBI Taxonomy" id="2840854"/>
    <lineage>
        <taxon>Bacteria</taxon>
        <taxon>Pseudomonadati</taxon>
        <taxon>Bacteroidota</taxon>
        <taxon>Bacteroidia</taxon>
        <taxon>Bacteroidales</taxon>
        <taxon>Candidatus Limisoma</taxon>
    </lineage>
</organism>
<dbReference type="Pfam" id="PF02838">
    <property type="entry name" value="Glyco_hydro_20b"/>
    <property type="match status" value="1"/>
</dbReference>
<evidence type="ECO:0000313" key="11">
    <source>
        <dbReference type="EMBL" id="MBO8477236.1"/>
    </source>
</evidence>
<dbReference type="InterPro" id="IPR025705">
    <property type="entry name" value="Beta_hexosaminidase_sua/sub"/>
</dbReference>
<dbReference type="InterPro" id="IPR014756">
    <property type="entry name" value="Ig_E-set"/>
</dbReference>
<feature type="signal peptide" evidence="7">
    <location>
        <begin position="1"/>
        <end position="19"/>
    </location>
</feature>
<evidence type="ECO:0000256" key="2">
    <source>
        <dbReference type="ARBA" id="ARBA00006285"/>
    </source>
</evidence>
<evidence type="ECO:0000256" key="4">
    <source>
        <dbReference type="ARBA" id="ARBA00022801"/>
    </source>
</evidence>
<evidence type="ECO:0000259" key="10">
    <source>
        <dbReference type="Pfam" id="PF13290"/>
    </source>
</evidence>
<dbReference type="InterPro" id="IPR059177">
    <property type="entry name" value="GH29D-like_dom"/>
</dbReference>
<dbReference type="GO" id="GO:0030247">
    <property type="term" value="F:polysaccharide binding"/>
    <property type="evidence" value="ECO:0007669"/>
    <property type="project" value="InterPro"/>
</dbReference>
<comment type="catalytic activity">
    <reaction evidence="1">
        <text>Hydrolysis of terminal non-reducing N-acetyl-D-hexosamine residues in N-acetyl-beta-D-hexosaminides.</text>
        <dbReference type="EC" id="3.2.1.52"/>
    </reaction>
</comment>
<dbReference type="InterPro" id="IPR017853">
    <property type="entry name" value="GH"/>
</dbReference>
<dbReference type="Pfam" id="PF00728">
    <property type="entry name" value="Glyco_hydro_20"/>
    <property type="match status" value="1"/>
</dbReference>
<feature type="chain" id="PRO_5038716522" description="beta-N-acetylhexosaminidase" evidence="7">
    <location>
        <begin position="20"/>
        <end position="820"/>
    </location>
</feature>
<comment type="similarity">
    <text evidence="2">Belongs to the glycosyl hydrolase 20 family.</text>
</comment>
<dbReference type="InterPro" id="IPR012291">
    <property type="entry name" value="CBM2_carb-bd_dom_sf"/>
</dbReference>
<dbReference type="PRINTS" id="PR00738">
    <property type="entry name" value="GLHYDRLASE20"/>
</dbReference>
<keyword evidence="7" id="KW-0732">Signal</keyword>
<dbReference type="PANTHER" id="PTHR22600:SF57">
    <property type="entry name" value="BETA-N-ACETYLHEXOSAMINIDASE"/>
    <property type="match status" value="1"/>
</dbReference>
<dbReference type="Gene3D" id="2.60.40.290">
    <property type="match status" value="1"/>
</dbReference>
<dbReference type="Gene3D" id="3.30.379.10">
    <property type="entry name" value="Chitobiase/beta-hexosaminidase domain 2-like"/>
    <property type="match status" value="1"/>
</dbReference>
<dbReference type="SUPFAM" id="SSF81296">
    <property type="entry name" value="E set domains"/>
    <property type="match status" value="1"/>
</dbReference>
<gene>
    <name evidence="11" type="ORF">IAB88_09655</name>
</gene>
<dbReference type="Proteomes" id="UP000823598">
    <property type="component" value="Unassembled WGS sequence"/>
</dbReference>
<dbReference type="GO" id="GO:0030203">
    <property type="term" value="P:glycosaminoglycan metabolic process"/>
    <property type="evidence" value="ECO:0007669"/>
    <property type="project" value="TreeGrafter"/>
</dbReference>
<comment type="caution">
    <text evidence="11">The sequence shown here is derived from an EMBL/GenBank/DDBJ whole genome shotgun (WGS) entry which is preliminary data.</text>
</comment>
<dbReference type="GO" id="GO:0005975">
    <property type="term" value="P:carbohydrate metabolic process"/>
    <property type="evidence" value="ECO:0007669"/>
    <property type="project" value="InterPro"/>
</dbReference>
<dbReference type="InterPro" id="IPR015883">
    <property type="entry name" value="Glyco_hydro_20_cat"/>
</dbReference>
<dbReference type="Gene3D" id="3.20.20.80">
    <property type="entry name" value="Glycosidases"/>
    <property type="match status" value="1"/>
</dbReference>
<feature type="active site" description="Proton donor" evidence="6">
    <location>
        <position position="514"/>
    </location>
</feature>
<proteinExistence type="inferred from homology"/>
<keyword evidence="4" id="KW-0378">Hydrolase</keyword>
<evidence type="ECO:0000256" key="6">
    <source>
        <dbReference type="PIRSR" id="PIRSR625705-1"/>
    </source>
</evidence>
<accession>A0A9D9ISX7</accession>
<dbReference type="SUPFAM" id="SSF55545">
    <property type="entry name" value="beta-N-acetylhexosaminidase-like domain"/>
    <property type="match status" value="1"/>
</dbReference>
<name>A0A9D9ISX7_9BACT</name>